<dbReference type="InterPro" id="IPR003661">
    <property type="entry name" value="HisK_dim/P_dom"/>
</dbReference>
<dbReference type="SUPFAM" id="SSF55874">
    <property type="entry name" value="ATPase domain of HSP90 chaperone/DNA topoisomerase II/histidine kinase"/>
    <property type="match status" value="1"/>
</dbReference>
<dbReference type="FunFam" id="1.10.287.130:FF:000001">
    <property type="entry name" value="Two-component sensor histidine kinase"/>
    <property type="match status" value="1"/>
</dbReference>
<keyword evidence="8 9" id="KW-0472">Membrane</keyword>
<dbReference type="PANTHER" id="PTHR45453">
    <property type="entry name" value="PHOSPHATE REGULON SENSOR PROTEIN PHOR"/>
    <property type="match status" value="1"/>
</dbReference>
<protein>
    <recommendedName>
        <fullName evidence="3">histidine kinase</fullName>
        <ecNumber evidence="3">2.7.13.3</ecNumber>
    </recommendedName>
</protein>
<dbReference type="InterPro" id="IPR005467">
    <property type="entry name" value="His_kinase_dom"/>
</dbReference>
<evidence type="ECO:0000256" key="2">
    <source>
        <dbReference type="ARBA" id="ARBA00004370"/>
    </source>
</evidence>
<evidence type="ECO:0000313" key="11">
    <source>
        <dbReference type="EMBL" id="SOY27583.1"/>
    </source>
</evidence>
<evidence type="ECO:0000256" key="7">
    <source>
        <dbReference type="ARBA" id="ARBA00023012"/>
    </source>
</evidence>
<sequence>MTRKLRCQFVTITMSIVTVMLCAIMFLIYFFTKMNLENNSINMMQNIAGRPFLLHFPNELQEDVRLPYFTLQLSKQGDLVAAGGGYYDLSDEGFLKDLINATFSNAGRVGIIEEYNLRFYRANTSVSQILVYADISNELAILNSLIRNCLLVGLACFLVFLCISFLLANWVVKPIDRAWNQQRQFIADASHELKTPLTVIMTNAELMQNPDYDETSRIKFSSSILVMSKQMRNLVEQMLELARADNVQCNTVFSSVDFSRLISDATLPFEPIFFEKGLTLHTEISDGITVNGDPAQLRQVLDILLDNAQKYSWEKGTTWVTLKKHGKGHCLLTVADEGAEIPPSDLNQLFKRFYRADKARSRTGGMGQSGSFGLGLSIAETIIAQHKGKIWAESKNNINRFFVELGTSEFLFQ</sequence>
<dbReference type="SUPFAM" id="SSF47384">
    <property type="entry name" value="Homodimeric domain of signal transducing histidine kinase"/>
    <property type="match status" value="1"/>
</dbReference>
<dbReference type="Gene3D" id="3.30.565.10">
    <property type="entry name" value="Histidine kinase-like ATPase, C-terminal domain"/>
    <property type="match status" value="1"/>
</dbReference>
<dbReference type="Proteomes" id="UP000236311">
    <property type="component" value="Unassembled WGS sequence"/>
</dbReference>
<name>A0A2K4ZAV6_9FIRM</name>
<dbReference type="PROSITE" id="PS50109">
    <property type="entry name" value="HIS_KIN"/>
    <property type="match status" value="1"/>
</dbReference>
<dbReference type="GO" id="GO:0004721">
    <property type="term" value="F:phosphoprotein phosphatase activity"/>
    <property type="evidence" value="ECO:0007669"/>
    <property type="project" value="TreeGrafter"/>
</dbReference>
<evidence type="ECO:0000256" key="8">
    <source>
        <dbReference type="ARBA" id="ARBA00023136"/>
    </source>
</evidence>
<comment type="subcellular location">
    <subcellularLocation>
        <location evidence="2">Membrane</location>
    </subcellularLocation>
</comment>
<keyword evidence="9" id="KW-0812">Transmembrane</keyword>
<keyword evidence="4" id="KW-0597">Phosphoprotein</keyword>
<keyword evidence="9" id="KW-1133">Transmembrane helix</keyword>
<comment type="catalytic activity">
    <reaction evidence="1">
        <text>ATP + protein L-histidine = ADP + protein N-phospho-L-histidine.</text>
        <dbReference type="EC" id="2.7.13.3"/>
    </reaction>
</comment>
<evidence type="ECO:0000259" key="10">
    <source>
        <dbReference type="PROSITE" id="PS50109"/>
    </source>
</evidence>
<dbReference type="EC" id="2.7.13.3" evidence="3"/>
<dbReference type="Pfam" id="PF00512">
    <property type="entry name" value="HisKA"/>
    <property type="match status" value="1"/>
</dbReference>
<dbReference type="AlphaFoldDB" id="A0A2K4ZAV6"/>
<feature type="transmembrane region" description="Helical" evidence="9">
    <location>
        <begin position="12"/>
        <end position="31"/>
    </location>
</feature>
<dbReference type="CDD" id="cd00082">
    <property type="entry name" value="HisKA"/>
    <property type="match status" value="1"/>
</dbReference>
<evidence type="ECO:0000256" key="4">
    <source>
        <dbReference type="ARBA" id="ARBA00022553"/>
    </source>
</evidence>
<reference evidence="11 12" key="1">
    <citation type="submission" date="2018-01" db="EMBL/GenBank/DDBJ databases">
        <authorList>
            <person name="Gaut B.S."/>
            <person name="Morton B.R."/>
            <person name="Clegg M.T."/>
            <person name="Duvall M.R."/>
        </authorList>
    </citation>
    <scope>NUCLEOTIDE SEQUENCE [LARGE SCALE GENOMIC DNA]</scope>
    <source>
        <strain evidence="11">GP69</strain>
    </source>
</reference>
<dbReference type="PANTHER" id="PTHR45453:SF1">
    <property type="entry name" value="PHOSPHATE REGULON SENSOR PROTEIN PHOR"/>
    <property type="match status" value="1"/>
</dbReference>
<evidence type="ECO:0000313" key="12">
    <source>
        <dbReference type="Proteomes" id="UP000236311"/>
    </source>
</evidence>
<dbReference type="FunFam" id="3.30.565.10:FF:000006">
    <property type="entry name" value="Sensor histidine kinase WalK"/>
    <property type="match status" value="1"/>
</dbReference>
<evidence type="ECO:0000256" key="3">
    <source>
        <dbReference type="ARBA" id="ARBA00012438"/>
    </source>
</evidence>
<gene>
    <name evidence="11" type="primary">tcrY</name>
    <name evidence="11" type="ORF">AMURIS_00287</name>
</gene>
<dbReference type="OrthoDB" id="9813151at2"/>
<evidence type="ECO:0000256" key="6">
    <source>
        <dbReference type="ARBA" id="ARBA00022777"/>
    </source>
</evidence>
<evidence type="ECO:0000256" key="9">
    <source>
        <dbReference type="SAM" id="Phobius"/>
    </source>
</evidence>
<accession>A0A2K4ZAV6</accession>
<dbReference type="RefSeq" id="WP_103237689.1">
    <property type="nucleotide sequence ID" value="NZ_JANJZD010000016.1"/>
</dbReference>
<dbReference type="InterPro" id="IPR003594">
    <property type="entry name" value="HATPase_dom"/>
</dbReference>
<dbReference type="SMART" id="SM00388">
    <property type="entry name" value="HisKA"/>
    <property type="match status" value="1"/>
</dbReference>
<dbReference type="Gene3D" id="1.10.287.130">
    <property type="match status" value="1"/>
</dbReference>
<dbReference type="Pfam" id="PF02518">
    <property type="entry name" value="HATPase_c"/>
    <property type="match status" value="1"/>
</dbReference>
<dbReference type="InterPro" id="IPR036890">
    <property type="entry name" value="HATPase_C_sf"/>
</dbReference>
<dbReference type="InterPro" id="IPR050351">
    <property type="entry name" value="BphY/WalK/GraS-like"/>
</dbReference>
<dbReference type="GO" id="GO:0005886">
    <property type="term" value="C:plasma membrane"/>
    <property type="evidence" value="ECO:0007669"/>
    <property type="project" value="TreeGrafter"/>
</dbReference>
<evidence type="ECO:0000256" key="5">
    <source>
        <dbReference type="ARBA" id="ARBA00022679"/>
    </source>
</evidence>
<dbReference type="GO" id="GO:0016036">
    <property type="term" value="P:cellular response to phosphate starvation"/>
    <property type="evidence" value="ECO:0007669"/>
    <property type="project" value="TreeGrafter"/>
</dbReference>
<feature type="domain" description="Histidine kinase" evidence="10">
    <location>
        <begin position="188"/>
        <end position="409"/>
    </location>
</feature>
<organism evidence="11 12">
    <name type="scientific">Acetatifactor muris</name>
    <dbReference type="NCBI Taxonomy" id="879566"/>
    <lineage>
        <taxon>Bacteria</taxon>
        <taxon>Bacillati</taxon>
        <taxon>Bacillota</taxon>
        <taxon>Clostridia</taxon>
        <taxon>Lachnospirales</taxon>
        <taxon>Lachnospiraceae</taxon>
        <taxon>Acetatifactor</taxon>
    </lineage>
</organism>
<keyword evidence="12" id="KW-1185">Reference proteome</keyword>
<keyword evidence="7" id="KW-0902">Two-component regulatory system</keyword>
<dbReference type="GO" id="GO:0000155">
    <property type="term" value="F:phosphorelay sensor kinase activity"/>
    <property type="evidence" value="ECO:0007669"/>
    <property type="project" value="InterPro"/>
</dbReference>
<dbReference type="InterPro" id="IPR036097">
    <property type="entry name" value="HisK_dim/P_sf"/>
</dbReference>
<keyword evidence="5 11" id="KW-0808">Transferase</keyword>
<keyword evidence="6 11" id="KW-0418">Kinase</keyword>
<feature type="transmembrane region" description="Helical" evidence="9">
    <location>
        <begin position="150"/>
        <end position="172"/>
    </location>
</feature>
<evidence type="ECO:0000256" key="1">
    <source>
        <dbReference type="ARBA" id="ARBA00000085"/>
    </source>
</evidence>
<dbReference type="SMART" id="SM00387">
    <property type="entry name" value="HATPase_c"/>
    <property type="match status" value="1"/>
</dbReference>
<dbReference type="EMBL" id="OFSM01000001">
    <property type="protein sequence ID" value="SOY27583.1"/>
    <property type="molecule type" value="Genomic_DNA"/>
</dbReference>
<proteinExistence type="predicted"/>